<dbReference type="EMBL" id="CAKMRJ010005745">
    <property type="protein sequence ID" value="CAH1451542.1"/>
    <property type="molecule type" value="Genomic_DNA"/>
</dbReference>
<dbReference type="FunFam" id="3.40.50.2000:FF:000051">
    <property type="entry name" value="Glycosyltransferase"/>
    <property type="match status" value="1"/>
</dbReference>
<dbReference type="Proteomes" id="UP001157418">
    <property type="component" value="Unassembled WGS sequence"/>
</dbReference>
<evidence type="ECO:0000313" key="6">
    <source>
        <dbReference type="EMBL" id="CAH1451542.1"/>
    </source>
</evidence>
<dbReference type="PROSITE" id="PS00375">
    <property type="entry name" value="UDPGT"/>
    <property type="match status" value="1"/>
</dbReference>
<dbReference type="CDD" id="cd03784">
    <property type="entry name" value="GT1_Gtf-like"/>
    <property type="match status" value="1"/>
</dbReference>
<dbReference type="FunFam" id="3.40.50.2000:FF:000054">
    <property type="entry name" value="Glycosyltransferase"/>
    <property type="match status" value="1"/>
</dbReference>
<dbReference type="Pfam" id="PF00201">
    <property type="entry name" value="UDPGT"/>
    <property type="match status" value="1"/>
</dbReference>
<keyword evidence="2 4" id="KW-0328">Glycosyltransferase</keyword>
<dbReference type="InterPro" id="IPR002213">
    <property type="entry name" value="UDP_glucos_trans"/>
</dbReference>
<evidence type="ECO:0000256" key="4">
    <source>
        <dbReference type="RuleBase" id="RU003718"/>
    </source>
</evidence>
<comment type="caution">
    <text evidence="6">The sequence shown here is derived from an EMBL/GenBank/DDBJ whole genome shotgun (WGS) entry which is preliminary data.</text>
</comment>
<dbReference type="GO" id="GO:0008194">
    <property type="term" value="F:UDP-glycosyltransferase activity"/>
    <property type="evidence" value="ECO:0007669"/>
    <property type="project" value="InterPro"/>
</dbReference>
<dbReference type="EC" id="2.4.1.-" evidence="5"/>
<keyword evidence="3 4" id="KW-0808">Transferase</keyword>
<protein>
    <recommendedName>
        <fullName evidence="5">Glycosyltransferase</fullName>
        <ecNumber evidence="5">2.4.1.-</ecNumber>
    </recommendedName>
</protein>
<dbReference type="AlphaFoldDB" id="A0AAU9PN69"/>
<evidence type="ECO:0000256" key="5">
    <source>
        <dbReference type="RuleBase" id="RU362057"/>
    </source>
</evidence>
<dbReference type="InterPro" id="IPR035595">
    <property type="entry name" value="UDP_glycos_trans_CS"/>
</dbReference>
<evidence type="ECO:0000256" key="1">
    <source>
        <dbReference type="ARBA" id="ARBA00009995"/>
    </source>
</evidence>
<dbReference type="PANTHER" id="PTHR48046:SF6">
    <property type="entry name" value="GLYCOSYLTRANSFERASE"/>
    <property type="match status" value="1"/>
</dbReference>
<name>A0AAU9PN69_9ASTR</name>
<dbReference type="SUPFAM" id="SSF53756">
    <property type="entry name" value="UDP-Glycosyltransferase/glycogen phosphorylase"/>
    <property type="match status" value="1"/>
</dbReference>
<keyword evidence="7" id="KW-1185">Reference proteome</keyword>
<evidence type="ECO:0000256" key="3">
    <source>
        <dbReference type="ARBA" id="ARBA00022679"/>
    </source>
</evidence>
<accession>A0AAU9PN69</accession>
<comment type="similarity">
    <text evidence="1 4">Belongs to the UDP-glycosyltransferase family.</text>
</comment>
<proteinExistence type="inferred from homology"/>
<evidence type="ECO:0000313" key="7">
    <source>
        <dbReference type="Proteomes" id="UP001157418"/>
    </source>
</evidence>
<evidence type="ECO:0000256" key="2">
    <source>
        <dbReference type="ARBA" id="ARBA00022676"/>
    </source>
</evidence>
<reference evidence="6 7" key="1">
    <citation type="submission" date="2022-01" db="EMBL/GenBank/DDBJ databases">
        <authorList>
            <person name="Xiong W."/>
            <person name="Schranz E."/>
        </authorList>
    </citation>
    <scope>NUCLEOTIDE SEQUENCE [LARGE SCALE GENOMIC DNA]</scope>
</reference>
<sequence length="493" mass="54979">MERSLQQGKYYKYVDRGDGEVVVTSDDSKMEAHIAIFPSPGMGHLIPLTQLAHQLLLHRRFFITFIIPTATGSPIKPQNDILNAMPESITSIFLPPVDLNDLPDDATMETRISLTLTRSLPALRETLTELTTRNRPSALVVDLFGPPSFEIAKELNIPSYIFGTFSAMSLVSIFYTPILDQMFACEYRELLEQVKLPGCVPVQGSDIPEPLQDKKNESYKNIVEISKMFSMPKGILVNSFVELEPSTFKAMQEGEWCKPDIYAVGPLIRKGSDSPTGDEFECLKWLDKHPVGSVLFVSFGSGGTLSQKQVDELAFGLEESGQRFIWVVKSPNDKANASYFNAETHHDPLGYLPDGFLDRVKNRGLVVSSWAPQVEILSHESTGGFLTHCGWNSILESVVNGVPMIAWPLYAEQRMNAVFLTDDLRVACRVKVDENGVVGRNEIDSCVRCLFEGEDGRKMRLKMSELKDLGAMAFSQDGSSTRSLLHVAEKWVE</sequence>
<dbReference type="Gene3D" id="3.40.50.2000">
    <property type="entry name" value="Glycogen Phosphorylase B"/>
    <property type="match status" value="2"/>
</dbReference>
<organism evidence="6 7">
    <name type="scientific">Lactuca virosa</name>
    <dbReference type="NCBI Taxonomy" id="75947"/>
    <lineage>
        <taxon>Eukaryota</taxon>
        <taxon>Viridiplantae</taxon>
        <taxon>Streptophyta</taxon>
        <taxon>Embryophyta</taxon>
        <taxon>Tracheophyta</taxon>
        <taxon>Spermatophyta</taxon>
        <taxon>Magnoliopsida</taxon>
        <taxon>eudicotyledons</taxon>
        <taxon>Gunneridae</taxon>
        <taxon>Pentapetalae</taxon>
        <taxon>asterids</taxon>
        <taxon>campanulids</taxon>
        <taxon>Asterales</taxon>
        <taxon>Asteraceae</taxon>
        <taxon>Cichorioideae</taxon>
        <taxon>Cichorieae</taxon>
        <taxon>Lactucinae</taxon>
        <taxon>Lactuca</taxon>
    </lineage>
</organism>
<dbReference type="PANTHER" id="PTHR48046">
    <property type="entry name" value="UDP-GLYCOSYLTRANSFERASE 72E1"/>
    <property type="match status" value="1"/>
</dbReference>
<gene>
    <name evidence="6" type="ORF">LVIROSA_LOCUS36897</name>
</gene>